<gene>
    <name evidence="2" type="ORF">PDESU_03232</name>
</gene>
<dbReference type="InterPro" id="IPR008538">
    <property type="entry name" value="Uma2"/>
</dbReference>
<name>A0A6C2U4B8_PONDE</name>
<evidence type="ECO:0000313" key="2">
    <source>
        <dbReference type="EMBL" id="VGO14667.1"/>
    </source>
</evidence>
<keyword evidence="3" id="KW-1185">Reference proteome</keyword>
<dbReference type="InterPro" id="IPR012296">
    <property type="entry name" value="Nuclease_put_TT1808"/>
</dbReference>
<dbReference type="AlphaFoldDB" id="A0A6C2U4B8"/>
<dbReference type="RefSeq" id="WP_136080302.1">
    <property type="nucleotide sequence ID" value="NZ_CAAHFG010000002.1"/>
</dbReference>
<dbReference type="EMBL" id="CAAHFG010000002">
    <property type="protein sequence ID" value="VGO14667.1"/>
    <property type="molecule type" value="Genomic_DNA"/>
</dbReference>
<dbReference type="CDD" id="cd06260">
    <property type="entry name" value="DUF820-like"/>
    <property type="match status" value="1"/>
</dbReference>
<dbReference type="Gene3D" id="3.90.1570.10">
    <property type="entry name" value="tt1808, chain A"/>
    <property type="match status" value="1"/>
</dbReference>
<dbReference type="PANTHER" id="PTHR34107">
    <property type="entry name" value="SLL0198 PROTEIN-RELATED"/>
    <property type="match status" value="1"/>
</dbReference>
<protein>
    <recommendedName>
        <fullName evidence="1">Putative restriction endonuclease domain-containing protein</fullName>
    </recommendedName>
</protein>
<dbReference type="Pfam" id="PF05685">
    <property type="entry name" value="Uma2"/>
    <property type="match status" value="1"/>
</dbReference>
<sequence>MGEPAFKDRRYTWEDYQSFPDDKRYEIIDGEVFNMSPAPTTRHQEISMELGYRLRGFLEGKPCKPYAAPTDLKLSDEDVVQSDLMVVCDEGQITDSHVEGAPALVVEILSPSTEVHDRRRKMELYARAGVKEVWLVSPVPPYIEVFLLDGATYRRMGNYQGSDRFASPSFPELELDLEAVLGPLPESGESVYVVKEDVAEYRAKGNA</sequence>
<feature type="domain" description="Putative restriction endonuclease" evidence="1">
    <location>
        <begin position="13"/>
        <end position="178"/>
    </location>
</feature>
<dbReference type="Proteomes" id="UP000366872">
    <property type="component" value="Unassembled WGS sequence"/>
</dbReference>
<evidence type="ECO:0000259" key="1">
    <source>
        <dbReference type="Pfam" id="PF05685"/>
    </source>
</evidence>
<reference evidence="2 3" key="1">
    <citation type="submission" date="2019-04" db="EMBL/GenBank/DDBJ databases">
        <authorList>
            <person name="Van Vliet M D."/>
        </authorList>
    </citation>
    <scope>NUCLEOTIDE SEQUENCE [LARGE SCALE GENOMIC DNA]</scope>
    <source>
        <strain evidence="2 3">F1</strain>
    </source>
</reference>
<evidence type="ECO:0000313" key="3">
    <source>
        <dbReference type="Proteomes" id="UP000366872"/>
    </source>
</evidence>
<dbReference type="PANTHER" id="PTHR34107:SF4">
    <property type="entry name" value="SLL1222 PROTEIN"/>
    <property type="match status" value="1"/>
</dbReference>
<dbReference type="InterPro" id="IPR011335">
    <property type="entry name" value="Restrct_endonuc-II-like"/>
</dbReference>
<proteinExistence type="predicted"/>
<dbReference type="SUPFAM" id="SSF52980">
    <property type="entry name" value="Restriction endonuclease-like"/>
    <property type="match status" value="1"/>
</dbReference>
<accession>A0A6C2U4B8</accession>
<organism evidence="2 3">
    <name type="scientific">Pontiella desulfatans</name>
    <dbReference type="NCBI Taxonomy" id="2750659"/>
    <lineage>
        <taxon>Bacteria</taxon>
        <taxon>Pseudomonadati</taxon>
        <taxon>Kiritimatiellota</taxon>
        <taxon>Kiritimatiellia</taxon>
        <taxon>Kiritimatiellales</taxon>
        <taxon>Pontiellaceae</taxon>
        <taxon>Pontiella</taxon>
    </lineage>
</organism>